<dbReference type="Proteomes" id="UP000036458">
    <property type="component" value="Chromosome"/>
</dbReference>
<proteinExistence type="predicted"/>
<evidence type="ECO:0000256" key="1">
    <source>
        <dbReference type="SAM" id="MobiDB-lite"/>
    </source>
</evidence>
<feature type="region of interest" description="Disordered" evidence="1">
    <location>
        <begin position="214"/>
        <end position="233"/>
    </location>
</feature>
<reference evidence="2 3" key="1">
    <citation type="submission" date="2015-01" db="EMBL/GenBank/DDBJ databases">
        <title>Rufibacter sp./DG31D/ whole genome sequencing.</title>
        <authorList>
            <person name="Kim M.K."/>
            <person name="Srinivasan S."/>
            <person name="Lee J.-J."/>
        </authorList>
    </citation>
    <scope>NUCLEOTIDE SEQUENCE [LARGE SCALE GENOMIC DNA]</scope>
    <source>
        <strain evidence="2 3">DG31D</strain>
    </source>
</reference>
<feature type="compositionally biased region" description="Polar residues" evidence="1">
    <location>
        <begin position="224"/>
        <end position="233"/>
    </location>
</feature>
<name>A0A0H4VP55_9BACT</name>
<organism evidence="2 3">
    <name type="scientific">Rufibacter radiotolerans</name>
    <dbReference type="NCBI Taxonomy" id="1379910"/>
    <lineage>
        <taxon>Bacteria</taxon>
        <taxon>Pseudomonadati</taxon>
        <taxon>Bacteroidota</taxon>
        <taxon>Cytophagia</taxon>
        <taxon>Cytophagales</taxon>
        <taxon>Hymenobacteraceae</taxon>
        <taxon>Rufibacter</taxon>
    </lineage>
</organism>
<sequence>MTKHTLYLLCLALGFFIWGCEPEKLERGKEMAVEAERHKVKRIMPEDMEKQARAAGDTITKLVEGAFLQLAESQPKEQALFVAQPDKLPTVNAILKRYNATLERVTFASATEARTFFPTKTSSLKSEAPGTRIKLTPQATFQYQRPIVIRRRNCASCDEPSLLDFTAQELDKLRVFSAQGQPDGYEEEQLRGAWLISFPKEKIIEQITLKTKPSRRGKLFASAADSTAKPTKD</sequence>
<gene>
    <name evidence="2" type="ORF">TH63_17865</name>
</gene>
<dbReference type="KEGG" id="ruf:TH63_17865"/>
<keyword evidence="3" id="KW-1185">Reference proteome</keyword>
<dbReference type="AlphaFoldDB" id="A0A0H4VP55"/>
<evidence type="ECO:0008006" key="4">
    <source>
        <dbReference type="Google" id="ProtNLM"/>
    </source>
</evidence>
<dbReference type="OrthoDB" id="1494333at2"/>
<accession>A0A0H4VP55</accession>
<dbReference type="RefSeq" id="WP_048922141.1">
    <property type="nucleotide sequence ID" value="NZ_CP010777.1"/>
</dbReference>
<dbReference type="PATRIC" id="fig|1379910.4.peg.3895"/>
<evidence type="ECO:0000313" key="3">
    <source>
        <dbReference type="Proteomes" id="UP000036458"/>
    </source>
</evidence>
<dbReference type="EMBL" id="CP010777">
    <property type="protein sequence ID" value="AKQ47083.1"/>
    <property type="molecule type" value="Genomic_DNA"/>
</dbReference>
<evidence type="ECO:0000313" key="2">
    <source>
        <dbReference type="EMBL" id="AKQ47083.1"/>
    </source>
</evidence>
<dbReference type="STRING" id="1379910.TH63_17865"/>
<protein>
    <recommendedName>
        <fullName evidence="4">DUF3365 domain-containing protein</fullName>
    </recommendedName>
</protein>